<protein>
    <recommendedName>
        <fullName evidence="4">Ribosomal RNA small subunit methyltransferase E</fullName>
        <ecNumber evidence="3">2.1.1.193</ecNumber>
    </recommendedName>
    <alternativeName>
        <fullName evidence="11">16S rRNA m3U1498 methyltransferase</fullName>
    </alternativeName>
</protein>
<evidence type="ECO:0000256" key="12">
    <source>
        <dbReference type="ARBA" id="ARBA00047944"/>
    </source>
</evidence>
<evidence type="ECO:0000256" key="10">
    <source>
        <dbReference type="ARBA" id="ARBA00025699"/>
    </source>
</evidence>
<dbReference type="NCBIfam" id="TIGR00046">
    <property type="entry name" value="RsmE family RNA methyltransferase"/>
    <property type="match status" value="1"/>
</dbReference>
<evidence type="ECO:0000256" key="13">
    <source>
        <dbReference type="SAM" id="MobiDB-lite"/>
    </source>
</evidence>
<dbReference type="PANTHER" id="PTHR30027">
    <property type="entry name" value="RIBOSOMAL RNA SMALL SUBUNIT METHYLTRANSFERASE E"/>
    <property type="match status" value="1"/>
</dbReference>
<dbReference type="Proteomes" id="UP000886887">
    <property type="component" value="Unassembled WGS sequence"/>
</dbReference>
<reference evidence="16" key="2">
    <citation type="journal article" date="2021" name="PeerJ">
        <title>Extensive microbial diversity within the chicken gut microbiome revealed by metagenomics and culture.</title>
        <authorList>
            <person name="Gilroy R."/>
            <person name="Ravi A."/>
            <person name="Getino M."/>
            <person name="Pursley I."/>
            <person name="Horton D.L."/>
            <person name="Alikhan N.F."/>
            <person name="Baker D."/>
            <person name="Gharbi K."/>
            <person name="Hall N."/>
            <person name="Watson M."/>
            <person name="Adriaenssens E.M."/>
            <person name="Foster-Nyarko E."/>
            <person name="Jarju S."/>
            <person name="Secka A."/>
            <person name="Antonio M."/>
            <person name="Oren A."/>
            <person name="Chaudhuri R.R."/>
            <person name="La Ragione R."/>
            <person name="Hildebrand F."/>
            <person name="Pallen M.J."/>
        </authorList>
    </citation>
    <scope>NUCLEOTIDE SEQUENCE</scope>
    <source>
        <strain evidence="16">ChiSxjej2B14-6234</strain>
    </source>
</reference>
<comment type="caution">
    <text evidence="16">The sequence shown here is derived from an EMBL/GenBank/DDBJ whole genome shotgun (WGS) entry which is preliminary data.</text>
</comment>
<evidence type="ECO:0000256" key="11">
    <source>
        <dbReference type="ARBA" id="ARBA00033196"/>
    </source>
</evidence>
<comment type="similarity">
    <text evidence="2">Belongs to the RNA methyltransferase RsmE family.</text>
</comment>
<dbReference type="EMBL" id="DVFJ01000028">
    <property type="protein sequence ID" value="HIQ72060.1"/>
    <property type="molecule type" value="Genomic_DNA"/>
</dbReference>
<name>A0A9D0ZCH9_9FIRM</name>
<keyword evidence="7" id="KW-0489">Methyltransferase</keyword>
<dbReference type="SUPFAM" id="SSF88697">
    <property type="entry name" value="PUA domain-like"/>
    <property type="match status" value="1"/>
</dbReference>
<dbReference type="InterPro" id="IPR046886">
    <property type="entry name" value="RsmE_MTase_dom"/>
</dbReference>
<evidence type="ECO:0000256" key="4">
    <source>
        <dbReference type="ARBA" id="ARBA00013673"/>
    </source>
</evidence>
<organism evidence="16 17">
    <name type="scientific">Candidatus Onthenecus intestinigallinarum</name>
    <dbReference type="NCBI Taxonomy" id="2840875"/>
    <lineage>
        <taxon>Bacteria</taxon>
        <taxon>Bacillati</taxon>
        <taxon>Bacillota</taxon>
        <taxon>Clostridia</taxon>
        <taxon>Eubacteriales</taxon>
        <taxon>Candidatus Onthenecus</taxon>
    </lineage>
</organism>
<dbReference type="Pfam" id="PF20260">
    <property type="entry name" value="PUA_4"/>
    <property type="match status" value="1"/>
</dbReference>
<comment type="catalytic activity">
    <reaction evidence="12">
        <text>uridine(1498) in 16S rRNA + S-adenosyl-L-methionine = N(3)-methyluridine(1498) in 16S rRNA + S-adenosyl-L-homocysteine + H(+)</text>
        <dbReference type="Rhea" id="RHEA:42920"/>
        <dbReference type="Rhea" id="RHEA-COMP:10283"/>
        <dbReference type="Rhea" id="RHEA-COMP:10284"/>
        <dbReference type="ChEBI" id="CHEBI:15378"/>
        <dbReference type="ChEBI" id="CHEBI:57856"/>
        <dbReference type="ChEBI" id="CHEBI:59789"/>
        <dbReference type="ChEBI" id="CHEBI:65315"/>
        <dbReference type="ChEBI" id="CHEBI:74502"/>
        <dbReference type="EC" id="2.1.1.193"/>
    </reaction>
</comment>
<keyword evidence="8" id="KW-0808">Transferase</keyword>
<dbReference type="InterPro" id="IPR029026">
    <property type="entry name" value="tRNA_m1G_MTases_N"/>
</dbReference>
<accession>A0A9D0ZCH9</accession>
<dbReference type="InterPro" id="IPR006700">
    <property type="entry name" value="RsmE"/>
</dbReference>
<sequence>MHRFFVNDAGVQGMRARLDPEEARHAARVLRLAPGEEVELLDGLRRYRARLTAVAPDGAEADVLEALPDNEPDVRVTLYQGLPKAEKMEWIVQKCTELGVHAIQPVLMERCVARARARTARARRSAGSASRARRSSSAAARTCRRWRRPGRWPRCAARLRRITTSCSSRGRRRMRRDCARSCPAGTRGASRSSWGPRAAWRPERSSA</sequence>
<feature type="domain" description="Ribosomal RNA small subunit methyltransferase E PUA-like" evidence="15">
    <location>
        <begin position="18"/>
        <end position="63"/>
    </location>
</feature>
<dbReference type="SUPFAM" id="SSF75217">
    <property type="entry name" value="alpha/beta knot"/>
    <property type="match status" value="1"/>
</dbReference>
<keyword evidence="6" id="KW-0698">rRNA processing</keyword>
<keyword evidence="5" id="KW-0963">Cytoplasm</keyword>
<proteinExistence type="inferred from homology"/>
<dbReference type="GO" id="GO:0070475">
    <property type="term" value="P:rRNA base methylation"/>
    <property type="evidence" value="ECO:0007669"/>
    <property type="project" value="TreeGrafter"/>
</dbReference>
<evidence type="ECO:0000259" key="14">
    <source>
        <dbReference type="Pfam" id="PF04452"/>
    </source>
</evidence>
<feature type="region of interest" description="Disordered" evidence="13">
    <location>
        <begin position="122"/>
        <end position="145"/>
    </location>
</feature>
<evidence type="ECO:0000256" key="8">
    <source>
        <dbReference type="ARBA" id="ARBA00022679"/>
    </source>
</evidence>
<dbReference type="Pfam" id="PF04452">
    <property type="entry name" value="Methyltrans_RNA"/>
    <property type="match status" value="1"/>
</dbReference>
<dbReference type="Gene3D" id="3.40.1280.10">
    <property type="match status" value="1"/>
</dbReference>
<comment type="function">
    <text evidence="10">Specifically methylates the N3 position of the uracil ring of uridine 1498 (m3U1498) in 16S rRNA. Acts on the fully assembled 30S ribosomal subunit.</text>
</comment>
<dbReference type="AlphaFoldDB" id="A0A9D0ZCH9"/>
<keyword evidence="9" id="KW-0949">S-adenosyl-L-methionine</keyword>
<feature type="region of interest" description="Disordered" evidence="13">
    <location>
        <begin position="176"/>
        <end position="207"/>
    </location>
</feature>
<dbReference type="InterPro" id="IPR029028">
    <property type="entry name" value="Alpha/beta_knot_MTases"/>
</dbReference>
<evidence type="ECO:0000259" key="15">
    <source>
        <dbReference type="Pfam" id="PF20260"/>
    </source>
</evidence>
<comment type="subcellular location">
    <subcellularLocation>
        <location evidence="1">Cytoplasm</location>
    </subcellularLocation>
</comment>
<evidence type="ECO:0000313" key="16">
    <source>
        <dbReference type="EMBL" id="HIQ72060.1"/>
    </source>
</evidence>
<dbReference type="PANTHER" id="PTHR30027:SF3">
    <property type="entry name" value="16S RRNA (URACIL(1498)-N(3))-METHYLTRANSFERASE"/>
    <property type="match status" value="1"/>
</dbReference>
<gene>
    <name evidence="16" type="ORF">IAB73_07630</name>
</gene>
<dbReference type="GO" id="GO:0070042">
    <property type="term" value="F:rRNA (uridine-N3-)-methyltransferase activity"/>
    <property type="evidence" value="ECO:0007669"/>
    <property type="project" value="TreeGrafter"/>
</dbReference>
<evidence type="ECO:0000256" key="7">
    <source>
        <dbReference type="ARBA" id="ARBA00022603"/>
    </source>
</evidence>
<reference evidence="16" key="1">
    <citation type="submission" date="2020-10" db="EMBL/GenBank/DDBJ databases">
        <authorList>
            <person name="Gilroy R."/>
        </authorList>
    </citation>
    <scope>NUCLEOTIDE SEQUENCE</scope>
    <source>
        <strain evidence="16">ChiSxjej2B14-6234</strain>
    </source>
</reference>
<dbReference type="InterPro" id="IPR015947">
    <property type="entry name" value="PUA-like_sf"/>
</dbReference>
<evidence type="ECO:0000256" key="6">
    <source>
        <dbReference type="ARBA" id="ARBA00022552"/>
    </source>
</evidence>
<evidence type="ECO:0000256" key="5">
    <source>
        <dbReference type="ARBA" id="ARBA00022490"/>
    </source>
</evidence>
<evidence type="ECO:0000256" key="1">
    <source>
        <dbReference type="ARBA" id="ARBA00004496"/>
    </source>
</evidence>
<evidence type="ECO:0000313" key="17">
    <source>
        <dbReference type="Proteomes" id="UP000886887"/>
    </source>
</evidence>
<feature type="compositionally biased region" description="Low complexity" evidence="13">
    <location>
        <begin position="125"/>
        <end position="141"/>
    </location>
</feature>
<dbReference type="GO" id="GO:0005737">
    <property type="term" value="C:cytoplasm"/>
    <property type="evidence" value="ECO:0007669"/>
    <property type="project" value="UniProtKB-SubCell"/>
</dbReference>
<dbReference type="InterPro" id="IPR046887">
    <property type="entry name" value="RsmE_PUA-like"/>
</dbReference>
<evidence type="ECO:0000256" key="3">
    <source>
        <dbReference type="ARBA" id="ARBA00012328"/>
    </source>
</evidence>
<evidence type="ECO:0000256" key="9">
    <source>
        <dbReference type="ARBA" id="ARBA00022691"/>
    </source>
</evidence>
<feature type="domain" description="Ribosomal RNA small subunit methyltransferase E methyltransferase" evidence="14">
    <location>
        <begin position="71"/>
        <end position="129"/>
    </location>
</feature>
<dbReference type="EC" id="2.1.1.193" evidence="3"/>
<evidence type="ECO:0000256" key="2">
    <source>
        <dbReference type="ARBA" id="ARBA00005528"/>
    </source>
</evidence>